<evidence type="ECO:0000313" key="2">
    <source>
        <dbReference type="EMBL" id="MFD2461566.1"/>
    </source>
</evidence>
<keyword evidence="3" id="KW-1185">Reference proteome</keyword>
<accession>A0ABW5GL14</accession>
<comment type="caution">
    <text evidence="2">The sequence shown here is derived from an EMBL/GenBank/DDBJ whole genome shotgun (WGS) entry which is preliminary data.</text>
</comment>
<name>A0ABW5GL14_9PSEU</name>
<dbReference type="PANTHER" id="PTHR42951:SF4">
    <property type="entry name" value="ACYL-COENZYME A THIOESTERASE MBLAC2"/>
    <property type="match status" value="1"/>
</dbReference>
<sequence length="313" mass="33878">MPIPYRTGLHQIAPATYAYLQPNGSWGWSNAGLVVDGDEALLVDTLFTVALTRRMLDAVEQALPGARIRTVVNTHGDGDHWWGNQLLPDARIVASTAAAAEMRHAGPQPMLAALAAGGSDPGVRDLVELFAPFDFTDVTPTYPDVTFDGELELRAGSRTVRLLEVGPAHTEGDVLVHVPGDRVLFTGDILFVGGHPVVHSGPVSGWIRACDVILGLDVDHIVPGHGPVVGKPEVARFRDYLNRLRDHAVDTHRKGRTALEAAREFDHRGFEDLDDPGRLVLNIGAVYRELNGDGTPAELELMPQMSAIRPEGR</sequence>
<dbReference type="InterPro" id="IPR050855">
    <property type="entry name" value="NDM-1-like"/>
</dbReference>
<dbReference type="SUPFAM" id="SSF56281">
    <property type="entry name" value="Metallo-hydrolase/oxidoreductase"/>
    <property type="match status" value="1"/>
</dbReference>
<dbReference type="PANTHER" id="PTHR42951">
    <property type="entry name" value="METALLO-BETA-LACTAMASE DOMAIN-CONTAINING"/>
    <property type="match status" value="1"/>
</dbReference>
<reference evidence="3" key="1">
    <citation type="journal article" date="2019" name="Int. J. Syst. Evol. Microbiol.">
        <title>The Global Catalogue of Microorganisms (GCM) 10K type strain sequencing project: providing services to taxonomists for standard genome sequencing and annotation.</title>
        <authorList>
            <consortium name="The Broad Institute Genomics Platform"/>
            <consortium name="The Broad Institute Genome Sequencing Center for Infectious Disease"/>
            <person name="Wu L."/>
            <person name="Ma J."/>
        </authorList>
    </citation>
    <scope>NUCLEOTIDE SEQUENCE [LARGE SCALE GENOMIC DNA]</scope>
    <source>
        <strain evidence="3">CGMCC 4.7643</strain>
    </source>
</reference>
<evidence type="ECO:0000313" key="3">
    <source>
        <dbReference type="Proteomes" id="UP001597419"/>
    </source>
</evidence>
<gene>
    <name evidence="2" type="ORF">ACFSYJ_23375</name>
</gene>
<proteinExistence type="predicted"/>
<evidence type="ECO:0000259" key="1">
    <source>
        <dbReference type="SMART" id="SM00849"/>
    </source>
</evidence>
<protein>
    <submittedName>
        <fullName evidence="2">MBL fold metallo-hydrolase</fullName>
    </submittedName>
</protein>
<dbReference type="InterPro" id="IPR001279">
    <property type="entry name" value="Metallo-B-lactamas"/>
</dbReference>
<feature type="domain" description="Metallo-beta-lactamase" evidence="1">
    <location>
        <begin position="28"/>
        <end position="225"/>
    </location>
</feature>
<dbReference type="RefSeq" id="WP_345390033.1">
    <property type="nucleotide sequence ID" value="NZ_BAABHG010000004.1"/>
</dbReference>
<dbReference type="EMBL" id="JBHUKU010000014">
    <property type="protein sequence ID" value="MFD2461566.1"/>
    <property type="molecule type" value="Genomic_DNA"/>
</dbReference>
<organism evidence="2 3">
    <name type="scientific">Amycolatopsis samaneae</name>
    <dbReference type="NCBI Taxonomy" id="664691"/>
    <lineage>
        <taxon>Bacteria</taxon>
        <taxon>Bacillati</taxon>
        <taxon>Actinomycetota</taxon>
        <taxon>Actinomycetes</taxon>
        <taxon>Pseudonocardiales</taxon>
        <taxon>Pseudonocardiaceae</taxon>
        <taxon>Amycolatopsis</taxon>
    </lineage>
</organism>
<dbReference type="InterPro" id="IPR036866">
    <property type="entry name" value="RibonucZ/Hydroxyglut_hydro"/>
</dbReference>
<dbReference type="Gene3D" id="3.60.15.10">
    <property type="entry name" value="Ribonuclease Z/Hydroxyacylglutathione hydrolase-like"/>
    <property type="match status" value="1"/>
</dbReference>
<dbReference type="CDD" id="cd16282">
    <property type="entry name" value="metallo-hydrolase-like_MBL-fold"/>
    <property type="match status" value="1"/>
</dbReference>
<dbReference type="SMART" id="SM00849">
    <property type="entry name" value="Lactamase_B"/>
    <property type="match status" value="1"/>
</dbReference>
<dbReference type="Proteomes" id="UP001597419">
    <property type="component" value="Unassembled WGS sequence"/>
</dbReference>
<dbReference type="Pfam" id="PF00753">
    <property type="entry name" value="Lactamase_B"/>
    <property type="match status" value="1"/>
</dbReference>